<protein>
    <submittedName>
        <fullName evidence="7">Type IV pilus biogenesis and competence protein PilQ</fullName>
    </submittedName>
</protein>
<feature type="domain" description="Secretin/TonB short N-terminal" evidence="6">
    <location>
        <begin position="357"/>
        <end position="405"/>
    </location>
</feature>
<keyword evidence="8" id="KW-1185">Reference proteome</keyword>
<evidence type="ECO:0000256" key="4">
    <source>
        <dbReference type="SAM" id="MobiDB-lite"/>
    </source>
</evidence>
<keyword evidence="3" id="KW-0998">Cell outer membrane</keyword>
<evidence type="ECO:0000256" key="2">
    <source>
        <dbReference type="ARBA" id="ARBA00023136"/>
    </source>
</evidence>
<evidence type="ECO:0000259" key="6">
    <source>
        <dbReference type="SMART" id="SM00965"/>
    </source>
</evidence>
<dbReference type="Gene3D" id="3.30.1370.130">
    <property type="match status" value="1"/>
</dbReference>
<sequence>MNSGRFILTAVCLMFLCSCTIPLETTKNTPADESVTAVDLAKEPVAPPKPADTSAKNRQTGNAVTAIEVANDFINITASKPFVYRITDTSDPYKKVIDLFDVSPGRFEDIILPGSTKVADINVKSADAQKAGSVVVLTLASVVDIKDKYTENTLTLSFSKPAPETNSLPGEAVPQQKKGPLPVGQTITGIQFFKDEDKSARVEITGDGQLTPDVSTLSGKVIVDFRGLKLTAALPKDAVPPIRLIRGGQHKDKVRVVLDLSKNAVYQVDTQGDKVVVLIAEAGTTVPAAKKQPAAAPAAQVTSAASDVEDKPLTSAPVSPNKPDKSGTPKKDGLITLDYNNVDIMAVLKLIAYVSNYNIVVDPRVSGKVTIHVTDMPWEKALDLVIESNKLKKHIEGDVIKIIQGDEIHSTANVKSSQPHDLIITFTDAGGAVKTIKRANIAIGSGSICLDLASAEVQTAVTPQAAQKPVVTQKSAAAQKKPAKTKSSLKKKVKKR</sequence>
<proteinExistence type="predicted"/>
<dbReference type="InterPro" id="IPR011662">
    <property type="entry name" value="Secretin/TonB_short_N"/>
</dbReference>
<keyword evidence="5" id="KW-0732">Signal</keyword>
<dbReference type="PANTHER" id="PTHR30604">
    <property type="entry name" value="PROTEIN TRANSPORT PROTEIN HOFQ"/>
    <property type="match status" value="1"/>
</dbReference>
<name>A0ABR5SLD7_9BACT</name>
<dbReference type="InterPro" id="IPR049371">
    <property type="entry name" value="GspD-like_N0"/>
</dbReference>
<dbReference type="Pfam" id="PF21305">
    <property type="entry name" value="type_II_gspD_N0"/>
    <property type="match status" value="1"/>
</dbReference>
<feature type="region of interest" description="Disordered" evidence="4">
    <location>
        <begin position="463"/>
        <end position="496"/>
    </location>
</feature>
<dbReference type="EMBL" id="LNQR01000031">
    <property type="protein sequence ID" value="KWT91581.1"/>
    <property type="molecule type" value="Genomic_DNA"/>
</dbReference>
<comment type="caution">
    <text evidence="7">The sequence shown here is derived from an EMBL/GenBank/DDBJ whole genome shotgun (WGS) entry which is preliminary data.</text>
</comment>
<dbReference type="PROSITE" id="PS51257">
    <property type="entry name" value="PROKAR_LIPOPROTEIN"/>
    <property type="match status" value="1"/>
</dbReference>
<evidence type="ECO:0000313" key="8">
    <source>
        <dbReference type="Proteomes" id="UP000060487"/>
    </source>
</evidence>
<evidence type="ECO:0000256" key="5">
    <source>
        <dbReference type="SAM" id="SignalP"/>
    </source>
</evidence>
<accession>A0ABR5SLD7</accession>
<keyword evidence="2" id="KW-0472">Membrane</keyword>
<dbReference type="PANTHER" id="PTHR30604:SF1">
    <property type="entry name" value="DNA UTILIZATION PROTEIN HOFQ"/>
    <property type="match status" value="1"/>
</dbReference>
<dbReference type="InterPro" id="IPR021731">
    <property type="entry name" value="AMIN_dom"/>
</dbReference>
<dbReference type="SMART" id="SM00965">
    <property type="entry name" value="STN"/>
    <property type="match status" value="1"/>
</dbReference>
<feature type="chain" id="PRO_5046933593" evidence="5">
    <location>
        <begin position="24"/>
        <end position="496"/>
    </location>
</feature>
<gene>
    <name evidence="7" type="ORF">ASN18_0862</name>
</gene>
<evidence type="ECO:0000313" key="7">
    <source>
        <dbReference type="EMBL" id="KWT91581.1"/>
    </source>
</evidence>
<dbReference type="Pfam" id="PF11741">
    <property type="entry name" value="AMIN"/>
    <property type="match status" value="1"/>
</dbReference>
<feature type="region of interest" description="Disordered" evidence="4">
    <location>
        <begin position="300"/>
        <end position="332"/>
    </location>
</feature>
<keyword evidence="1" id="KW-0813">Transport</keyword>
<feature type="region of interest" description="Disordered" evidence="4">
    <location>
        <begin position="160"/>
        <end position="180"/>
    </location>
</feature>
<feature type="compositionally biased region" description="Basic residues" evidence="4">
    <location>
        <begin position="481"/>
        <end position="496"/>
    </location>
</feature>
<evidence type="ECO:0000256" key="1">
    <source>
        <dbReference type="ARBA" id="ARBA00022448"/>
    </source>
</evidence>
<organism evidence="7 8">
    <name type="scientific">Candidatus Magnetominusculus xianensis</name>
    <dbReference type="NCBI Taxonomy" id="1748249"/>
    <lineage>
        <taxon>Bacteria</taxon>
        <taxon>Pseudomonadati</taxon>
        <taxon>Nitrospirota</taxon>
        <taxon>Nitrospiria</taxon>
        <taxon>Nitrospirales</taxon>
        <taxon>Nitrospiraceae</taxon>
        <taxon>Candidatus Magnetominusculus</taxon>
    </lineage>
</organism>
<feature type="compositionally biased region" description="Basic and acidic residues" evidence="4">
    <location>
        <begin position="322"/>
        <end position="332"/>
    </location>
</feature>
<dbReference type="Gene3D" id="2.60.40.3500">
    <property type="match status" value="1"/>
</dbReference>
<dbReference type="InterPro" id="IPR051808">
    <property type="entry name" value="Type_IV_pilus_biogenesis"/>
</dbReference>
<evidence type="ECO:0000256" key="3">
    <source>
        <dbReference type="ARBA" id="ARBA00023237"/>
    </source>
</evidence>
<dbReference type="Proteomes" id="UP000060487">
    <property type="component" value="Unassembled WGS sequence"/>
</dbReference>
<reference evidence="7 8" key="1">
    <citation type="submission" date="2015-11" db="EMBL/GenBank/DDBJ databases">
        <authorList>
            <person name="Lin W."/>
        </authorList>
    </citation>
    <scope>NUCLEOTIDE SEQUENCE [LARGE SCALE GENOMIC DNA]</scope>
    <source>
        <strain evidence="7 8">HCH-1</strain>
    </source>
</reference>
<feature type="signal peptide" evidence="5">
    <location>
        <begin position="1"/>
        <end position="23"/>
    </location>
</feature>